<reference evidence="4" key="1">
    <citation type="submission" date="2017-02" db="UniProtKB">
        <authorList>
            <consortium name="WormBaseParasite"/>
        </authorList>
    </citation>
    <scope>IDENTIFICATION</scope>
</reference>
<evidence type="ECO:0000313" key="2">
    <source>
        <dbReference type="EMBL" id="VDM31430.1"/>
    </source>
</evidence>
<evidence type="ECO:0000256" key="1">
    <source>
        <dbReference type="SAM" id="MobiDB-lite"/>
    </source>
</evidence>
<proteinExistence type="predicted"/>
<dbReference type="AlphaFoldDB" id="A0A0R3X1M5"/>
<organism evidence="4">
    <name type="scientific">Hydatigena taeniaeformis</name>
    <name type="common">Feline tapeworm</name>
    <name type="synonym">Taenia taeniaeformis</name>
    <dbReference type="NCBI Taxonomy" id="6205"/>
    <lineage>
        <taxon>Eukaryota</taxon>
        <taxon>Metazoa</taxon>
        <taxon>Spiralia</taxon>
        <taxon>Lophotrochozoa</taxon>
        <taxon>Platyhelminthes</taxon>
        <taxon>Cestoda</taxon>
        <taxon>Eucestoda</taxon>
        <taxon>Cyclophyllidea</taxon>
        <taxon>Taeniidae</taxon>
        <taxon>Hydatigera</taxon>
    </lineage>
</organism>
<name>A0A0R3X1M5_HYDTA</name>
<reference evidence="2 3" key="2">
    <citation type="submission" date="2018-11" db="EMBL/GenBank/DDBJ databases">
        <authorList>
            <consortium name="Pathogen Informatics"/>
        </authorList>
    </citation>
    <scope>NUCLEOTIDE SEQUENCE [LARGE SCALE GENOMIC DNA]</scope>
</reference>
<dbReference type="WBParaSite" id="TTAC_0000712401-mRNA-1">
    <property type="protein sequence ID" value="TTAC_0000712401-mRNA-1"/>
    <property type="gene ID" value="TTAC_0000712401"/>
</dbReference>
<gene>
    <name evidence="2" type="ORF">TTAC_LOCUS7109</name>
</gene>
<keyword evidence="3" id="KW-1185">Reference proteome</keyword>
<dbReference type="OrthoDB" id="6284740at2759"/>
<dbReference type="EMBL" id="UYWX01020346">
    <property type="protein sequence ID" value="VDM31430.1"/>
    <property type="molecule type" value="Genomic_DNA"/>
</dbReference>
<dbReference type="STRING" id="6205.A0A0R3X1M5"/>
<feature type="compositionally biased region" description="Low complexity" evidence="1">
    <location>
        <begin position="186"/>
        <end position="206"/>
    </location>
</feature>
<feature type="compositionally biased region" description="Acidic residues" evidence="1">
    <location>
        <begin position="222"/>
        <end position="236"/>
    </location>
</feature>
<protein>
    <submittedName>
        <fullName evidence="4">CLIP domain-containing serine protease</fullName>
    </submittedName>
</protein>
<accession>A0A0R3X1M5</accession>
<evidence type="ECO:0000313" key="3">
    <source>
        <dbReference type="Proteomes" id="UP000274429"/>
    </source>
</evidence>
<dbReference type="Proteomes" id="UP000274429">
    <property type="component" value="Unassembled WGS sequence"/>
</dbReference>
<feature type="region of interest" description="Disordered" evidence="1">
    <location>
        <begin position="186"/>
        <end position="253"/>
    </location>
</feature>
<sequence length="336" mass="37181">MSPTLILGAVEVELGVVMASQCDKICSLDLLTIVAPRAGENHDLCALRGMRPSALPTLLLCFCFFFGPCAKVELFFAPNSTKMFNFRAGCAARHGCPEGYTRLMCTDFLNNVKVRVPFLRDMCFPSLQTCRLCCFESNCIDPTPGSDVRVSVMKDLLLQSGFYNESINKYLARENEIAQNRGVTTTTTRKTTTTMMSTTPTPTTTSEPMELCKSTPRTTPQEDFDPNEWTDEDELDSTTTVRVEDEGDLDSPDREVRVDEAEEVKKVESKTVAGERPDVQEMDMNDQTYNEEPSTRTATAVLWKASRDATTRSEVGIKSTLLIALLTAVGAIRAAL</sequence>
<evidence type="ECO:0000313" key="4">
    <source>
        <dbReference type="WBParaSite" id="TTAC_0000712401-mRNA-1"/>
    </source>
</evidence>